<evidence type="ECO:0000313" key="2">
    <source>
        <dbReference type="Proteomes" id="UP000789342"/>
    </source>
</evidence>
<name>A0A9N9HWR4_9GLOM</name>
<dbReference type="EMBL" id="CAJVPV010019027">
    <property type="protein sequence ID" value="CAG8709644.1"/>
    <property type="molecule type" value="Genomic_DNA"/>
</dbReference>
<gene>
    <name evidence="1" type="ORF">AMORRO_LOCUS12615</name>
</gene>
<sequence>ETILEAQQLMHNIEEYINLIDQSATMEDVLTDNVIIKIVINEFRNNYEIDDDKDHHHLQ</sequence>
<feature type="non-terminal residue" evidence="1">
    <location>
        <position position="1"/>
    </location>
</feature>
<accession>A0A9N9HWR4</accession>
<organism evidence="1 2">
    <name type="scientific">Acaulospora morrowiae</name>
    <dbReference type="NCBI Taxonomy" id="94023"/>
    <lineage>
        <taxon>Eukaryota</taxon>
        <taxon>Fungi</taxon>
        <taxon>Fungi incertae sedis</taxon>
        <taxon>Mucoromycota</taxon>
        <taxon>Glomeromycotina</taxon>
        <taxon>Glomeromycetes</taxon>
        <taxon>Diversisporales</taxon>
        <taxon>Acaulosporaceae</taxon>
        <taxon>Acaulospora</taxon>
    </lineage>
</organism>
<evidence type="ECO:0000313" key="1">
    <source>
        <dbReference type="EMBL" id="CAG8709644.1"/>
    </source>
</evidence>
<proteinExistence type="predicted"/>
<protein>
    <submittedName>
        <fullName evidence="1">593_t:CDS:1</fullName>
    </submittedName>
</protein>
<reference evidence="1" key="1">
    <citation type="submission" date="2021-06" db="EMBL/GenBank/DDBJ databases">
        <authorList>
            <person name="Kallberg Y."/>
            <person name="Tangrot J."/>
            <person name="Rosling A."/>
        </authorList>
    </citation>
    <scope>NUCLEOTIDE SEQUENCE</scope>
    <source>
        <strain evidence="1">CL551</strain>
    </source>
</reference>
<comment type="caution">
    <text evidence="1">The sequence shown here is derived from an EMBL/GenBank/DDBJ whole genome shotgun (WGS) entry which is preliminary data.</text>
</comment>
<keyword evidence="2" id="KW-1185">Reference proteome</keyword>
<dbReference type="Proteomes" id="UP000789342">
    <property type="component" value="Unassembled WGS sequence"/>
</dbReference>
<dbReference type="AlphaFoldDB" id="A0A9N9HWR4"/>
<dbReference type="OrthoDB" id="2439252at2759"/>